<dbReference type="RefSeq" id="XP_002735655.1">
    <property type="nucleotide sequence ID" value="XM_002735609.2"/>
</dbReference>
<dbReference type="Proteomes" id="UP000694865">
    <property type="component" value="Unplaced"/>
</dbReference>
<feature type="region of interest" description="Disordered" evidence="5">
    <location>
        <begin position="1"/>
        <end position="35"/>
    </location>
</feature>
<evidence type="ECO:0000256" key="4">
    <source>
        <dbReference type="ARBA" id="ARBA00023136"/>
    </source>
</evidence>
<protein>
    <submittedName>
        <fullName evidence="8">Uncharacterized protein LOC100369772 isoform X2</fullName>
    </submittedName>
    <submittedName>
        <fullName evidence="9">Uncharacterized protein LOC100369772 isoform X3</fullName>
    </submittedName>
</protein>
<organism evidence="7 9">
    <name type="scientific">Saccoglossus kowalevskii</name>
    <name type="common">Acorn worm</name>
    <dbReference type="NCBI Taxonomy" id="10224"/>
    <lineage>
        <taxon>Eukaryota</taxon>
        <taxon>Metazoa</taxon>
        <taxon>Hemichordata</taxon>
        <taxon>Enteropneusta</taxon>
        <taxon>Harrimaniidae</taxon>
        <taxon>Saccoglossus</taxon>
    </lineage>
</organism>
<evidence type="ECO:0000313" key="8">
    <source>
        <dbReference type="RefSeq" id="XP_002735655.1"/>
    </source>
</evidence>
<name>A0ABM0MCD0_SACKO</name>
<dbReference type="Pfam" id="PF15795">
    <property type="entry name" value="Spec3"/>
    <property type="match status" value="1"/>
</dbReference>
<evidence type="ECO:0000313" key="7">
    <source>
        <dbReference type="Proteomes" id="UP000694865"/>
    </source>
</evidence>
<dbReference type="GeneID" id="100369772"/>
<dbReference type="InterPro" id="IPR026673">
    <property type="entry name" value="SPEC3/Stum"/>
</dbReference>
<evidence type="ECO:0000256" key="6">
    <source>
        <dbReference type="SAM" id="Phobius"/>
    </source>
</evidence>
<proteinExistence type="predicted"/>
<feature type="compositionally biased region" description="Low complexity" evidence="5">
    <location>
        <begin position="1"/>
        <end position="14"/>
    </location>
</feature>
<reference evidence="8 9" key="1">
    <citation type="submission" date="2025-05" db="UniProtKB">
        <authorList>
            <consortium name="RefSeq"/>
        </authorList>
    </citation>
    <scope>IDENTIFICATION</scope>
    <source>
        <tissue evidence="8 9">Testes</tissue>
    </source>
</reference>
<dbReference type="RefSeq" id="XP_006817671.1">
    <property type="nucleotide sequence ID" value="XM_006817608.1"/>
</dbReference>
<feature type="transmembrane region" description="Helical" evidence="6">
    <location>
        <begin position="66"/>
        <end position="90"/>
    </location>
</feature>
<sequence>MSYPRQQGGPVAVPSQPPPPPELTGPFAPKGGEAATAGNSARTAEANKYSKIAKFVNALPVMHQCWAWTCFILNCIIPGIGTLLAALIVLTCCAKHDGIGDRCRVSCIQFWSGIGMLVTSPLIIGFIWAAWWGWMYVPISLLRYHGSFKTPHDQQDDAFVVVTDEKK</sequence>
<keyword evidence="3 6" id="KW-1133">Transmembrane helix</keyword>
<comment type="subcellular location">
    <subcellularLocation>
        <location evidence="1">Membrane</location>
        <topology evidence="1">Multi-pass membrane protein</topology>
    </subcellularLocation>
</comment>
<accession>A0ABM0MCD0</accession>
<keyword evidence="7" id="KW-1185">Reference proteome</keyword>
<keyword evidence="2 6" id="KW-0812">Transmembrane</keyword>
<feature type="transmembrane region" description="Helical" evidence="6">
    <location>
        <begin position="110"/>
        <end position="134"/>
    </location>
</feature>
<dbReference type="PANTHER" id="PTHR21676">
    <property type="entry name" value="PROTEIN STUM"/>
    <property type="match status" value="1"/>
</dbReference>
<dbReference type="PANTHER" id="PTHR21676:SF6">
    <property type="entry name" value="PROTEIN STUM"/>
    <property type="match status" value="1"/>
</dbReference>
<evidence type="ECO:0000256" key="2">
    <source>
        <dbReference type="ARBA" id="ARBA00022692"/>
    </source>
</evidence>
<evidence type="ECO:0000256" key="1">
    <source>
        <dbReference type="ARBA" id="ARBA00004141"/>
    </source>
</evidence>
<keyword evidence="4 6" id="KW-0472">Membrane</keyword>
<evidence type="ECO:0000313" key="9">
    <source>
        <dbReference type="RefSeq" id="XP_006817671.1"/>
    </source>
</evidence>
<gene>
    <name evidence="8 9" type="primary">LOC100369772</name>
</gene>
<evidence type="ECO:0000256" key="3">
    <source>
        <dbReference type="ARBA" id="ARBA00022989"/>
    </source>
</evidence>
<evidence type="ECO:0000256" key="5">
    <source>
        <dbReference type="SAM" id="MobiDB-lite"/>
    </source>
</evidence>